<evidence type="ECO:0000313" key="1">
    <source>
        <dbReference type="EMBL" id="HJF51241.1"/>
    </source>
</evidence>
<organism evidence="1 2">
    <name type="scientific">Brachybacterium paraconglomeratum</name>
    <dbReference type="NCBI Taxonomy" id="173362"/>
    <lineage>
        <taxon>Bacteria</taxon>
        <taxon>Bacillati</taxon>
        <taxon>Actinomycetota</taxon>
        <taxon>Actinomycetes</taxon>
        <taxon>Micrococcales</taxon>
        <taxon>Dermabacteraceae</taxon>
        <taxon>Brachybacterium</taxon>
    </lineage>
</organism>
<proteinExistence type="predicted"/>
<dbReference type="Proteomes" id="UP000775129">
    <property type="component" value="Unassembled WGS sequence"/>
</dbReference>
<evidence type="ECO:0000313" key="2">
    <source>
        <dbReference type="Proteomes" id="UP000775129"/>
    </source>
</evidence>
<sequence>MSALLFLLTLAVKVVLAGVIVGAIGFVVWVVLDCTVGDSAALAAEVRRRARREVAGR</sequence>
<dbReference type="AlphaFoldDB" id="A0A921GS26"/>
<gene>
    <name evidence="1" type="ORF">K8W24_15875</name>
</gene>
<comment type="caution">
    <text evidence="1">The sequence shown here is derived from an EMBL/GenBank/DDBJ whole genome shotgun (WGS) entry which is preliminary data.</text>
</comment>
<protein>
    <submittedName>
        <fullName evidence="1">Uncharacterized protein</fullName>
    </submittedName>
</protein>
<name>A0A921GS26_9MICO</name>
<accession>A0A921GS26</accession>
<reference evidence="1" key="2">
    <citation type="submission" date="2021-09" db="EMBL/GenBank/DDBJ databases">
        <authorList>
            <person name="Gilroy R."/>
        </authorList>
    </citation>
    <scope>NUCLEOTIDE SEQUENCE</scope>
    <source>
        <strain evidence="1">1647</strain>
    </source>
</reference>
<reference evidence="1" key="1">
    <citation type="journal article" date="2021" name="PeerJ">
        <title>Extensive microbial diversity within the chicken gut microbiome revealed by metagenomics and culture.</title>
        <authorList>
            <person name="Gilroy R."/>
            <person name="Ravi A."/>
            <person name="Getino M."/>
            <person name="Pursley I."/>
            <person name="Horton D.L."/>
            <person name="Alikhan N.F."/>
            <person name="Baker D."/>
            <person name="Gharbi K."/>
            <person name="Hall N."/>
            <person name="Watson M."/>
            <person name="Adriaenssens E.M."/>
            <person name="Foster-Nyarko E."/>
            <person name="Jarju S."/>
            <person name="Secka A."/>
            <person name="Antonio M."/>
            <person name="Oren A."/>
            <person name="Chaudhuri R.R."/>
            <person name="La Ragione R."/>
            <person name="Hildebrand F."/>
            <person name="Pallen M.J."/>
        </authorList>
    </citation>
    <scope>NUCLEOTIDE SEQUENCE</scope>
    <source>
        <strain evidence="1">1647</strain>
    </source>
</reference>
<dbReference type="EMBL" id="DYWO01000474">
    <property type="protein sequence ID" value="HJF51241.1"/>
    <property type="molecule type" value="Genomic_DNA"/>
</dbReference>